<keyword evidence="3" id="KW-1185">Reference proteome</keyword>
<accession>A0ABT8RS45</accession>
<dbReference type="InterPro" id="IPR001296">
    <property type="entry name" value="Glyco_trans_1"/>
</dbReference>
<dbReference type="InterPro" id="IPR050194">
    <property type="entry name" value="Glycosyltransferase_grp1"/>
</dbReference>
<reference evidence="2" key="2">
    <citation type="submission" date="2023-06" db="EMBL/GenBank/DDBJ databases">
        <authorList>
            <person name="Lucena T."/>
            <person name="Sun Q."/>
        </authorList>
    </citation>
    <scope>NUCLEOTIDE SEQUENCE</scope>
    <source>
        <strain evidence="2">CECT 8869</strain>
    </source>
</reference>
<reference evidence="2" key="1">
    <citation type="journal article" date="2014" name="Int. J. Syst. Evol. Microbiol.">
        <title>Complete genome of a new Firmicutes species belonging to the dominant human colonic microbiota ('Ruminococcus bicirculans') reveals two chromosomes and a selective capacity to utilize plant glucans.</title>
        <authorList>
            <consortium name="NISC Comparative Sequencing Program"/>
            <person name="Wegmann U."/>
            <person name="Louis P."/>
            <person name="Goesmann A."/>
            <person name="Henrissat B."/>
            <person name="Duncan S.H."/>
            <person name="Flint H.J."/>
        </authorList>
    </citation>
    <scope>NUCLEOTIDE SEQUENCE</scope>
    <source>
        <strain evidence="2">CECT 8869</strain>
    </source>
</reference>
<evidence type="ECO:0000313" key="3">
    <source>
        <dbReference type="Proteomes" id="UP001168579"/>
    </source>
</evidence>
<dbReference type="PANTHER" id="PTHR45947:SF3">
    <property type="entry name" value="SULFOQUINOVOSYL TRANSFERASE SQD2"/>
    <property type="match status" value="1"/>
</dbReference>
<dbReference type="PANTHER" id="PTHR45947">
    <property type="entry name" value="SULFOQUINOVOSYL TRANSFERASE SQD2"/>
    <property type="match status" value="1"/>
</dbReference>
<keyword evidence="2" id="KW-0808">Transferase</keyword>
<dbReference type="EMBL" id="JAUKUC010000001">
    <property type="protein sequence ID" value="MDO1513696.1"/>
    <property type="molecule type" value="Genomic_DNA"/>
</dbReference>
<dbReference type="RefSeq" id="WP_304436510.1">
    <property type="nucleotide sequence ID" value="NZ_JAUKUC010000001.1"/>
</dbReference>
<dbReference type="SUPFAM" id="SSF53756">
    <property type="entry name" value="UDP-Glycosyltransferase/glycogen phosphorylase"/>
    <property type="match status" value="1"/>
</dbReference>
<name>A0ABT8RS45_9FLAO</name>
<dbReference type="EC" id="2.4.-.-" evidence="2"/>
<proteinExistence type="predicted"/>
<protein>
    <submittedName>
        <fullName evidence="2">Glycosyltransferase</fullName>
        <ecNumber evidence="2">2.4.-.-</ecNumber>
    </submittedName>
</protein>
<organism evidence="2 3">
    <name type="scientific">Maribacter confluentis</name>
    <dbReference type="NCBI Taxonomy" id="1656093"/>
    <lineage>
        <taxon>Bacteria</taxon>
        <taxon>Pseudomonadati</taxon>
        <taxon>Bacteroidota</taxon>
        <taxon>Flavobacteriia</taxon>
        <taxon>Flavobacteriales</taxon>
        <taxon>Flavobacteriaceae</taxon>
        <taxon>Maribacter</taxon>
    </lineage>
</organism>
<comment type="caution">
    <text evidence="2">The sequence shown here is derived from an EMBL/GenBank/DDBJ whole genome shotgun (WGS) entry which is preliminary data.</text>
</comment>
<evidence type="ECO:0000259" key="1">
    <source>
        <dbReference type="Pfam" id="PF00534"/>
    </source>
</evidence>
<feature type="domain" description="Glycosyl transferase family 1" evidence="1">
    <location>
        <begin position="193"/>
        <end position="339"/>
    </location>
</feature>
<gene>
    <name evidence="2" type="ORF">Q2T41_13615</name>
</gene>
<dbReference type="GO" id="GO:0016757">
    <property type="term" value="F:glycosyltransferase activity"/>
    <property type="evidence" value="ECO:0007669"/>
    <property type="project" value="UniProtKB-KW"/>
</dbReference>
<dbReference type="Pfam" id="PF00534">
    <property type="entry name" value="Glycos_transf_1"/>
    <property type="match status" value="1"/>
</dbReference>
<dbReference type="Proteomes" id="UP001168579">
    <property type="component" value="Unassembled WGS sequence"/>
</dbReference>
<dbReference type="Gene3D" id="3.40.50.2000">
    <property type="entry name" value="Glycogen Phosphorylase B"/>
    <property type="match status" value="2"/>
</dbReference>
<sequence length="373" mass="42684">MKKKILIFHPALVPYRVDFFNSLHVSFYSHFFFIYQNAITQNFNQDDLRSSCKFACQYLDTGFEILGKTFRKGVVSKIKEVKPDIVICSEYGPITILLLLYARFMNKSFKLYTISDDSVDGAANRRGLRALVRNLVSKNIDGVIFNSDEVFNWHNKNISNKIKPLILPIIHKDELLRTRMIDSISIANININKHKLLGKKIILFVGRLEKVKNVDFLIKSYLDINYKNTVLVIVGEGSQQLVLKKMAQRKIITGDIIFTGRLEGKELYSWYLLANIFVLPSIYEPYGAVVNEALLAGCIVLCSKKAGASSLITRSNGSLFNPTEEEELMIKMNENLENCQPLNEEIKALRDSKMPFTFDDKINKLTNNFLNDI</sequence>
<keyword evidence="2" id="KW-0328">Glycosyltransferase</keyword>
<evidence type="ECO:0000313" key="2">
    <source>
        <dbReference type="EMBL" id="MDO1513696.1"/>
    </source>
</evidence>